<keyword evidence="7" id="KW-0460">Magnesium</keyword>
<keyword evidence="10" id="KW-1185">Reference proteome</keyword>
<feature type="transmembrane region" description="Helical" evidence="8">
    <location>
        <begin position="217"/>
        <end position="234"/>
    </location>
</feature>
<comment type="cofactor">
    <cofactor evidence="7">
        <name>Mg(2+)</name>
        <dbReference type="ChEBI" id="CHEBI:18420"/>
    </cofactor>
</comment>
<dbReference type="Proteomes" id="UP000321907">
    <property type="component" value="Unassembled WGS sequence"/>
</dbReference>
<feature type="transmembrane region" description="Helical" evidence="8">
    <location>
        <begin position="73"/>
        <end position="93"/>
    </location>
</feature>
<dbReference type="InterPro" id="IPR000715">
    <property type="entry name" value="Glycosyl_transferase_4"/>
</dbReference>
<comment type="subcellular location">
    <subcellularLocation>
        <location evidence="1">Cell membrane</location>
        <topology evidence="1">Multi-pass membrane protein</topology>
    </subcellularLocation>
</comment>
<dbReference type="OrthoDB" id="9783652at2"/>
<dbReference type="GO" id="GO:0071555">
    <property type="term" value="P:cell wall organization"/>
    <property type="evidence" value="ECO:0007669"/>
    <property type="project" value="TreeGrafter"/>
</dbReference>
<evidence type="ECO:0000256" key="6">
    <source>
        <dbReference type="ARBA" id="ARBA00023136"/>
    </source>
</evidence>
<feature type="transmembrane region" description="Helical" evidence="8">
    <location>
        <begin position="296"/>
        <end position="315"/>
    </location>
</feature>
<keyword evidence="2" id="KW-1003">Cell membrane</keyword>
<feature type="transmembrane region" description="Helical" evidence="8">
    <location>
        <begin position="163"/>
        <end position="181"/>
    </location>
</feature>
<evidence type="ECO:0000256" key="7">
    <source>
        <dbReference type="PIRSR" id="PIRSR600715-1"/>
    </source>
</evidence>
<evidence type="ECO:0000256" key="3">
    <source>
        <dbReference type="ARBA" id="ARBA00022679"/>
    </source>
</evidence>
<feature type="transmembrane region" description="Helical" evidence="8">
    <location>
        <begin position="246"/>
        <end position="266"/>
    </location>
</feature>
<evidence type="ECO:0000313" key="10">
    <source>
        <dbReference type="Proteomes" id="UP000321907"/>
    </source>
</evidence>
<protein>
    <submittedName>
        <fullName evidence="9">Undecaprenyl/decaprenyl-phosphate alpha-N-acetylglucosaminyl 1-phosphate transferase</fullName>
    </submittedName>
</protein>
<proteinExistence type="predicted"/>
<feature type="binding site" evidence="7">
    <location>
        <position position="216"/>
    </location>
    <ligand>
        <name>Mg(2+)</name>
        <dbReference type="ChEBI" id="CHEBI:18420"/>
    </ligand>
</feature>
<dbReference type="InterPro" id="IPR018480">
    <property type="entry name" value="PNAcMuramoyl-5peptid_Trfase_CS"/>
</dbReference>
<reference evidence="9 10" key="1">
    <citation type="submission" date="2019-08" db="EMBL/GenBank/DDBJ databases">
        <title>Lewinella sp. strain SSH13 Genome sequencing and assembly.</title>
        <authorList>
            <person name="Kim I."/>
        </authorList>
    </citation>
    <scope>NUCLEOTIDE SEQUENCE [LARGE SCALE GENOMIC DNA]</scope>
    <source>
        <strain evidence="9 10">SSH13</strain>
    </source>
</reference>
<sequence>MLLQLAASVVLAYLIMKITVPYFSKVAEKIGFTDRGDSERKIHEENVPVIGGITMGFSIVIAIGMHINNSNIFSDTVIGLILGAVVLLIAGVIDDKIDLRPLLKLAIQTCCAFLLVSNGIFLDEALSVLHLGGLPETAKIAISMAFIVGVVNAYNLIDGIDGLAGNLFSISFACMGLTSIYLGMWDIGFLSVIVAVVCYAFVGFNTSERNKIFMGDGGSLMLGFLTAGVSIVMVERSFSTGLSSEIIAGTAALLALPVFDEIRVFFTRIKAGKSPFAADRTHIHHIFLQINPQHSVVRRWIIGVAVAIFLGSVTIAAATHVLIAGAWIVLCITGLGTILKIQNEMFQHRDVLLRLEKKNRKPTDRSTIITN</sequence>
<dbReference type="AlphaFoldDB" id="A0A5C7F8Q3"/>
<evidence type="ECO:0000256" key="1">
    <source>
        <dbReference type="ARBA" id="ARBA00004651"/>
    </source>
</evidence>
<dbReference type="EMBL" id="VOXD01000043">
    <property type="protein sequence ID" value="TXF85970.1"/>
    <property type="molecule type" value="Genomic_DNA"/>
</dbReference>
<keyword evidence="6 8" id="KW-0472">Membrane</keyword>
<name>A0A5C7F8Q3_9BACT</name>
<feature type="binding site" evidence="7">
    <location>
        <position position="155"/>
    </location>
    <ligand>
        <name>Mg(2+)</name>
        <dbReference type="ChEBI" id="CHEBI:18420"/>
    </ligand>
</feature>
<evidence type="ECO:0000256" key="5">
    <source>
        <dbReference type="ARBA" id="ARBA00022989"/>
    </source>
</evidence>
<evidence type="ECO:0000256" key="2">
    <source>
        <dbReference type="ARBA" id="ARBA00022475"/>
    </source>
</evidence>
<feature type="transmembrane region" description="Helical" evidence="8">
    <location>
        <begin position="137"/>
        <end position="156"/>
    </location>
</feature>
<comment type="caution">
    <text evidence="9">The sequence shown here is derived from an EMBL/GenBank/DDBJ whole genome shotgun (WGS) entry which is preliminary data.</text>
</comment>
<dbReference type="PANTHER" id="PTHR22926">
    <property type="entry name" value="PHOSPHO-N-ACETYLMURAMOYL-PENTAPEPTIDE-TRANSFERASE"/>
    <property type="match status" value="1"/>
</dbReference>
<organism evidence="9 10">
    <name type="scientific">Neolewinella aurantiaca</name>
    <dbReference type="NCBI Taxonomy" id="2602767"/>
    <lineage>
        <taxon>Bacteria</taxon>
        <taxon>Pseudomonadati</taxon>
        <taxon>Bacteroidota</taxon>
        <taxon>Saprospiria</taxon>
        <taxon>Saprospirales</taxon>
        <taxon>Lewinellaceae</taxon>
        <taxon>Neolewinella</taxon>
    </lineage>
</organism>
<accession>A0A5C7F8Q3</accession>
<dbReference type="PROSITE" id="PS01348">
    <property type="entry name" value="MRAY_2"/>
    <property type="match status" value="1"/>
</dbReference>
<evidence type="ECO:0000256" key="4">
    <source>
        <dbReference type="ARBA" id="ARBA00022692"/>
    </source>
</evidence>
<keyword evidence="7" id="KW-0479">Metal-binding</keyword>
<dbReference type="GO" id="GO:0044038">
    <property type="term" value="P:cell wall macromolecule biosynthetic process"/>
    <property type="evidence" value="ECO:0007669"/>
    <property type="project" value="TreeGrafter"/>
</dbReference>
<evidence type="ECO:0000313" key="9">
    <source>
        <dbReference type="EMBL" id="TXF85970.1"/>
    </source>
</evidence>
<feature type="transmembrane region" description="Helical" evidence="8">
    <location>
        <begin position="321"/>
        <end position="339"/>
    </location>
</feature>
<feature type="transmembrane region" description="Helical" evidence="8">
    <location>
        <begin position="187"/>
        <end position="205"/>
    </location>
</feature>
<dbReference type="Pfam" id="PF00953">
    <property type="entry name" value="Glycos_transf_4"/>
    <property type="match status" value="1"/>
</dbReference>
<dbReference type="PANTHER" id="PTHR22926:SF3">
    <property type="entry name" value="UNDECAPRENYL-PHOSPHATE ALPHA-N-ACETYLGLUCOSAMINYL 1-PHOSPHATE TRANSFERASE"/>
    <property type="match status" value="1"/>
</dbReference>
<keyword evidence="4 8" id="KW-0812">Transmembrane</keyword>
<dbReference type="RefSeq" id="WP_147932578.1">
    <property type="nucleotide sequence ID" value="NZ_VOXD01000043.1"/>
</dbReference>
<gene>
    <name evidence="9" type="ORF">FUA23_20125</name>
</gene>
<feature type="transmembrane region" description="Helical" evidence="8">
    <location>
        <begin position="47"/>
        <end position="67"/>
    </location>
</feature>
<keyword evidence="5 8" id="KW-1133">Transmembrane helix</keyword>
<evidence type="ECO:0000256" key="8">
    <source>
        <dbReference type="SAM" id="Phobius"/>
    </source>
</evidence>
<feature type="transmembrane region" description="Helical" evidence="8">
    <location>
        <begin position="6"/>
        <end position="26"/>
    </location>
</feature>
<dbReference type="GO" id="GO:0005886">
    <property type="term" value="C:plasma membrane"/>
    <property type="evidence" value="ECO:0007669"/>
    <property type="project" value="UniProtKB-SubCell"/>
</dbReference>
<dbReference type="GO" id="GO:0016780">
    <property type="term" value="F:phosphotransferase activity, for other substituted phosphate groups"/>
    <property type="evidence" value="ECO:0007669"/>
    <property type="project" value="InterPro"/>
</dbReference>
<feature type="transmembrane region" description="Helical" evidence="8">
    <location>
        <begin position="105"/>
        <end position="122"/>
    </location>
</feature>
<dbReference type="GO" id="GO:0009103">
    <property type="term" value="P:lipopolysaccharide biosynthetic process"/>
    <property type="evidence" value="ECO:0007669"/>
    <property type="project" value="TreeGrafter"/>
</dbReference>
<dbReference type="GO" id="GO:0046872">
    <property type="term" value="F:metal ion binding"/>
    <property type="evidence" value="ECO:0007669"/>
    <property type="project" value="UniProtKB-KW"/>
</dbReference>
<dbReference type="CDD" id="cd06853">
    <property type="entry name" value="GT_WecA_like"/>
    <property type="match status" value="1"/>
</dbReference>
<keyword evidence="3 9" id="KW-0808">Transferase</keyword>